<dbReference type="GO" id="GO:0005524">
    <property type="term" value="F:ATP binding"/>
    <property type="evidence" value="ECO:0007669"/>
    <property type="project" value="UniProtKB-KW"/>
</dbReference>
<dbReference type="AlphaFoldDB" id="A0A443RYB1"/>
<evidence type="ECO:0000313" key="4">
    <source>
        <dbReference type="EMBL" id="RWS20260.1"/>
    </source>
</evidence>
<sequence>MRIRVCQGERPIAEDNYMLNEFTIYGLPMKFAQEVEVLITMDIDNNGMLTVSAKEFTTGVEASIVIGNEMQNLTTVQISESIAKSEQMKRNDEIRKARIEARNKLEWSAYELKRCMNREYCKMDHPVYLPEEVLQLTRKIKKWLDENPNATKAMIESQYDHLMNFKQQKGL</sequence>
<comment type="similarity">
    <text evidence="1">Belongs to the heat shock protein 70 family.</text>
</comment>
<dbReference type="STRING" id="299467.A0A443RYB1"/>
<dbReference type="InterPro" id="IPR029048">
    <property type="entry name" value="HSP70_C_sf"/>
</dbReference>
<keyword evidence="2" id="KW-0547">Nucleotide-binding</keyword>
<name>A0A443RYB1_9ACAR</name>
<gene>
    <name evidence="4" type="ORF">B4U80_09092</name>
</gene>
<keyword evidence="5" id="KW-1185">Reference proteome</keyword>
<dbReference type="Gene3D" id="2.60.34.10">
    <property type="entry name" value="Substrate Binding Domain Of DNAk, Chain A, domain 1"/>
    <property type="match status" value="1"/>
</dbReference>
<evidence type="ECO:0000313" key="5">
    <source>
        <dbReference type="Proteomes" id="UP000288716"/>
    </source>
</evidence>
<dbReference type="SUPFAM" id="SSF100934">
    <property type="entry name" value="Heat shock protein 70kD (HSP70), C-terminal subdomain"/>
    <property type="match status" value="1"/>
</dbReference>
<protein>
    <submittedName>
        <fullName evidence="4">Hsp70-like protein</fullName>
    </submittedName>
</protein>
<evidence type="ECO:0000256" key="2">
    <source>
        <dbReference type="ARBA" id="ARBA00022741"/>
    </source>
</evidence>
<dbReference type="InterPro" id="IPR013126">
    <property type="entry name" value="Hsp_70_fam"/>
</dbReference>
<dbReference type="InterPro" id="IPR029047">
    <property type="entry name" value="HSP70_peptide-bd_sf"/>
</dbReference>
<dbReference type="SUPFAM" id="SSF100920">
    <property type="entry name" value="Heat shock protein 70kD (HSP70), peptide-binding domain"/>
    <property type="match status" value="1"/>
</dbReference>
<dbReference type="Proteomes" id="UP000288716">
    <property type="component" value="Unassembled WGS sequence"/>
</dbReference>
<dbReference type="PANTHER" id="PTHR19375">
    <property type="entry name" value="HEAT SHOCK PROTEIN 70KDA"/>
    <property type="match status" value="1"/>
</dbReference>
<organism evidence="4 5">
    <name type="scientific">Leptotrombidium deliense</name>
    <dbReference type="NCBI Taxonomy" id="299467"/>
    <lineage>
        <taxon>Eukaryota</taxon>
        <taxon>Metazoa</taxon>
        <taxon>Ecdysozoa</taxon>
        <taxon>Arthropoda</taxon>
        <taxon>Chelicerata</taxon>
        <taxon>Arachnida</taxon>
        <taxon>Acari</taxon>
        <taxon>Acariformes</taxon>
        <taxon>Trombidiformes</taxon>
        <taxon>Prostigmata</taxon>
        <taxon>Anystina</taxon>
        <taxon>Parasitengona</taxon>
        <taxon>Trombiculoidea</taxon>
        <taxon>Trombiculidae</taxon>
        <taxon>Leptotrombidium</taxon>
    </lineage>
</organism>
<keyword evidence="3" id="KW-0067">ATP-binding</keyword>
<dbReference type="GO" id="GO:0140662">
    <property type="term" value="F:ATP-dependent protein folding chaperone"/>
    <property type="evidence" value="ECO:0007669"/>
    <property type="project" value="InterPro"/>
</dbReference>
<evidence type="ECO:0000256" key="3">
    <source>
        <dbReference type="ARBA" id="ARBA00022840"/>
    </source>
</evidence>
<accession>A0A443RYB1</accession>
<comment type="caution">
    <text evidence="4">The sequence shown here is derived from an EMBL/GenBank/DDBJ whole genome shotgun (WGS) entry which is preliminary data.</text>
</comment>
<dbReference type="OrthoDB" id="6765990at2759"/>
<proteinExistence type="inferred from homology"/>
<evidence type="ECO:0000256" key="1">
    <source>
        <dbReference type="ARBA" id="ARBA00007381"/>
    </source>
</evidence>
<reference evidence="4 5" key="1">
    <citation type="journal article" date="2018" name="Gigascience">
        <title>Genomes of trombidid mites reveal novel predicted allergens and laterally-transferred genes associated with secondary metabolism.</title>
        <authorList>
            <person name="Dong X."/>
            <person name="Chaisiri K."/>
            <person name="Xia D."/>
            <person name="Armstrong S.D."/>
            <person name="Fang Y."/>
            <person name="Donnelly M.J."/>
            <person name="Kadowaki T."/>
            <person name="McGarry J.W."/>
            <person name="Darby A.C."/>
            <person name="Makepeace B.L."/>
        </authorList>
    </citation>
    <scope>NUCLEOTIDE SEQUENCE [LARGE SCALE GENOMIC DNA]</scope>
    <source>
        <strain evidence="4">UoL-UT</strain>
    </source>
</reference>
<dbReference type="EMBL" id="NCKV01018819">
    <property type="protein sequence ID" value="RWS20260.1"/>
    <property type="molecule type" value="Genomic_DNA"/>
</dbReference>
<dbReference type="VEuPathDB" id="VectorBase:LDEU011780"/>
<dbReference type="Gene3D" id="1.20.1270.10">
    <property type="match status" value="1"/>
</dbReference>
<dbReference type="Pfam" id="PF00012">
    <property type="entry name" value="HSP70"/>
    <property type="match status" value="1"/>
</dbReference>